<name>X0RXU7_9ZZZZ</name>
<feature type="non-terminal residue" evidence="1">
    <location>
        <position position="44"/>
    </location>
</feature>
<accession>X0RXU7</accession>
<reference evidence="1" key="1">
    <citation type="journal article" date="2014" name="Front. Microbiol.">
        <title>High frequency of phylogenetically diverse reductive dehalogenase-homologous genes in deep subseafloor sedimentary metagenomes.</title>
        <authorList>
            <person name="Kawai M."/>
            <person name="Futagami T."/>
            <person name="Toyoda A."/>
            <person name="Takaki Y."/>
            <person name="Nishi S."/>
            <person name="Hori S."/>
            <person name="Arai W."/>
            <person name="Tsubouchi T."/>
            <person name="Morono Y."/>
            <person name="Uchiyama I."/>
            <person name="Ito T."/>
            <person name="Fujiyama A."/>
            <person name="Inagaki F."/>
            <person name="Takami H."/>
        </authorList>
    </citation>
    <scope>NUCLEOTIDE SEQUENCE</scope>
    <source>
        <strain evidence="1">Expedition CK06-06</strain>
    </source>
</reference>
<sequence>MHYECTALTAELRARLPRGDNKFRIAGYDSIANSAGGQDPAAAG</sequence>
<proteinExistence type="predicted"/>
<protein>
    <submittedName>
        <fullName evidence="1">Uncharacterized protein</fullName>
    </submittedName>
</protein>
<organism evidence="1">
    <name type="scientific">marine sediment metagenome</name>
    <dbReference type="NCBI Taxonomy" id="412755"/>
    <lineage>
        <taxon>unclassified sequences</taxon>
        <taxon>metagenomes</taxon>
        <taxon>ecological metagenomes</taxon>
    </lineage>
</organism>
<dbReference type="EMBL" id="BARS01002842">
    <property type="protein sequence ID" value="GAF73644.1"/>
    <property type="molecule type" value="Genomic_DNA"/>
</dbReference>
<gene>
    <name evidence="1" type="ORF">S01H1_05456</name>
</gene>
<comment type="caution">
    <text evidence="1">The sequence shown here is derived from an EMBL/GenBank/DDBJ whole genome shotgun (WGS) entry which is preliminary data.</text>
</comment>
<evidence type="ECO:0000313" key="1">
    <source>
        <dbReference type="EMBL" id="GAF73644.1"/>
    </source>
</evidence>
<dbReference type="AlphaFoldDB" id="X0RXU7"/>